<accession>A0A9P8CTC3</accession>
<gene>
    <name evidence="2" type="ORF">F5Z01DRAFT_14725</name>
</gene>
<dbReference type="RefSeq" id="XP_046122928.1">
    <property type="nucleotide sequence ID" value="XM_046257699.1"/>
</dbReference>
<sequence length="253" mass="28816">MSTNRIRDCPYPSRRGSWVRFESCDDGEIWEARRLVITRGSEVLYDSENHQHSLARFVTSGPDALNIIAYGELRRVSIAGNERSQAFIRDQRNDNGSPDSSDFERETLRDPIPRDQFLRDYSIYRSRVPLTEARLAEHDNRLRMSSVPHRRVDVPASPPSPPASLEPTASPEPSASPAPDSPRDGDGDYDNDYPDSVTIAATSDSTCCDMCSTSSIERRRARQRELRIAQQERRALRAARTIARIMEWRVRLP</sequence>
<protein>
    <submittedName>
        <fullName evidence="2">Uncharacterized protein</fullName>
    </submittedName>
</protein>
<feature type="region of interest" description="Disordered" evidence="1">
    <location>
        <begin position="87"/>
        <end position="111"/>
    </location>
</feature>
<dbReference type="GeneID" id="70288602"/>
<dbReference type="EMBL" id="MU251242">
    <property type="protein sequence ID" value="KAG9259004.1"/>
    <property type="molecule type" value="Genomic_DNA"/>
</dbReference>
<feature type="compositionally biased region" description="Basic and acidic residues" evidence="1">
    <location>
        <begin position="102"/>
        <end position="111"/>
    </location>
</feature>
<reference evidence="2" key="1">
    <citation type="journal article" date="2021" name="IMA Fungus">
        <title>Genomic characterization of three marine fungi, including Emericellopsis atlantica sp. nov. with signatures of a generalist lifestyle and marine biomass degradation.</title>
        <authorList>
            <person name="Hagestad O.C."/>
            <person name="Hou L."/>
            <person name="Andersen J.H."/>
            <person name="Hansen E.H."/>
            <person name="Altermark B."/>
            <person name="Li C."/>
            <person name="Kuhnert E."/>
            <person name="Cox R.J."/>
            <person name="Crous P.W."/>
            <person name="Spatafora J.W."/>
            <person name="Lail K."/>
            <person name="Amirebrahimi M."/>
            <person name="Lipzen A."/>
            <person name="Pangilinan J."/>
            <person name="Andreopoulos W."/>
            <person name="Hayes R.D."/>
            <person name="Ng V."/>
            <person name="Grigoriev I.V."/>
            <person name="Jackson S.A."/>
            <person name="Sutton T.D.S."/>
            <person name="Dobson A.D.W."/>
            <person name="Rama T."/>
        </authorList>
    </citation>
    <scope>NUCLEOTIDE SEQUENCE</scope>
    <source>
        <strain evidence="2">TS7</strain>
    </source>
</reference>
<name>A0A9P8CTC3_9HYPO</name>
<evidence type="ECO:0000313" key="3">
    <source>
        <dbReference type="Proteomes" id="UP000887229"/>
    </source>
</evidence>
<evidence type="ECO:0000256" key="1">
    <source>
        <dbReference type="SAM" id="MobiDB-lite"/>
    </source>
</evidence>
<dbReference type="OrthoDB" id="10563911at2759"/>
<dbReference type="Proteomes" id="UP000887229">
    <property type="component" value="Unassembled WGS sequence"/>
</dbReference>
<comment type="caution">
    <text evidence="2">The sequence shown here is derived from an EMBL/GenBank/DDBJ whole genome shotgun (WGS) entry which is preliminary data.</text>
</comment>
<proteinExistence type="predicted"/>
<feature type="region of interest" description="Disordered" evidence="1">
    <location>
        <begin position="141"/>
        <end position="198"/>
    </location>
</feature>
<dbReference type="AlphaFoldDB" id="A0A9P8CTC3"/>
<organism evidence="2 3">
    <name type="scientific">Emericellopsis atlantica</name>
    <dbReference type="NCBI Taxonomy" id="2614577"/>
    <lineage>
        <taxon>Eukaryota</taxon>
        <taxon>Fungi</taxon>
        <taxon>Dikarya</taxon>
        <taxon>Ascomycota</taxon>
        <taxon>Pezizomycotina</taxon>
        <taxon>Sordariomycetes</taxon>
        <taxon>Hypocreomycetidae</taxon>
        <taxon>Hypocreales</taxon>
        <taxon>Bionectriaceae</taxon>
        <taxon>Emericellopsis</taxon>
    </lineage>
</organism>
<evidence type="ECO:0000313" key="2">
    <source>
        <dbReference type="EMBL" id="KAG9259004.1"/>
    </source>
</evidence>
<keyword evidence="3" id="KW-1185">Reference proteome</keyword>